<evidence type="ECO:0000256" key="3">
    <source>
        <dbReference type="RuleBase" id="RU361155"/>
    </source>
</evidence>
<dbReference type="PANTHER" id="PTHR11783">
    <property type="entry name" value="SULFOTRANSFERASE SULT"/>
    <property type="match status" value="1"/>
</dbReference>
<dbReference type="InterPro" id="IPR027417">
    <property type="entry name" value="P-loop_NTPase"/>
</dbReference>
<evidence type="ECO:0000313" key="5">
    <source>
        <dbReference type="EMBL" id="CAD8436513.1"/>
    </source>
</evidence>
<dbReference type="Gene3D" id="3.40.50.300">
    <property type="entry name" value="P-loop containing nucleotide triphosphate hydrolases"/>
    <property type="match status" value="1"/>
</dbReference>
<sequence>MSGGPWLPITSARTLRACAEFPARADDVFICSYPKSGTTWCQNLVARILTRSRGDEPAPPESWSHVSEVSPFFEIDPHWDHENEPSSLAANVVENHRRFVRGRRVFNTHLPLALMPRVVDDDNKKQNRLPKIVYVARDGRDCAVSFWHHLKSQSVEDGGFSEGWDTFFESWIEGTIAFGSWFDHLNGWRDASADANVLVLKYEDMLHNLPGTIRAAAEHVDGDRPLTTDELDAITSACTFEAMKGDIDKYQPKSVRWIDDSFSFVRRGVSGSYEKVFSENQKRRFEEKAREKFGGGGLANAPMWRTNDS</sequence>
<proteinExistence type="inferred from homology"/>
<comment type="similarity">
    <text evidence="1 3">Belongs to the sulfotransferase 1 family.</text>
</comment>
<dbReference type="EMBL" id="HBEN01005126">
    <property type="protein sequence ID" value="CAD8436513.1"/>
    <property type="molecule type" value="Transcribed_RNA"/>
</dbReference>
<dbReference type="Pfam" id="PF00685">
    <property type="entry name" value="Sulfotransfer_1"/>
    <property type="match status" value="1"/>
</dbReference>
<dbReference type="EC" id="2.8.2.-" evidence="3"/>
<organism evidence="5">
    <name type="scientific">Micromonas pusilla</name>
    <name type="common">Picoplanktonic green alga</name>
    <name type="synonym">Chromulina pusilla</name>
    <dbReference type="NCBI Taxonomy" id="38833"/>
    <lineage>
        <taxon>Eukaryota</taxon>
        <taxon>Viridiplantae</taxon>
        <taxon>Chlorophyta</taxon>
        <taxon>Mamiellophyceae</taxon>
        <taxon>Mamiellales</taxon>
        <taxon>Mamiellaceae</taxon>
        <taxon>Micromonas</taxon>
    </lineage>
</organism>
<dbReference type="AlphaFoldDB" id="A0A7S0GTR7"/>
<dbReference type="SUPFAM" id="SSF52540">
    <property type="entry name" value="P-loop containing nucleoside triphosphate hydrolases"/>
    <property type="match status" value="1"/>
</dbReference>
<dbReference type="GO" id="GO:0008146">
    <property type="term" value="F:sulfotransferase activity"/>
    <property type="evidence" value="ECO:0007669"/>
    <property type="project" value="InterPro"/>
</dbReference>
<evidence type="ECO:0000256" key="2">
    <source>
        <dbReference type="ARBA" id="ARBA00022679"/>
    </source>
</evidence>
<accession>A0A7S0GTR7</accession>
<gene>
    <name evidence="5" type="ORF">MSP1401_LOCUS4183</name>
</gene>
<protein>
    <recommendedName>
        <fullName evidence="3">Sulfotransferase</fullName>
        <ecNumber evidence="3">2.8.2.-</ecNumber>
    </recommendedName>
</protein>
<evidence type="ECO:0000256" key="1">
    <source>
        <dbReference type="ARBA" id="ARBA00005771"/>
    </source>
</evidence>
<reference evidence="5" key="1">
    <citation type="submission" date="2021-01" db="EMBL/GenBank/DDBJ databases">
        <authorList>
            <person name="Corre E."/>
            <person name="Pelletier E."/>
            <person name="Niang G."/>
            <person name="Scheremetjew M."/>
            <person name="Finn R."/>
            <person name="Kale V."/>
            <person name="Holt S."/>
            <person name="Cochrane G."/>
            <person name="Meng A."/>
            <person name="Brown T."/>
            <person name="Cohen L."/>
        </authorList>
    </citation>
    <scope>NUCLEOTIDE SEQUENCE</scope>
    <source>
        <strain evidence="5">CCAC1681</strain>
    </source>
</reference>
<feature type="domain" description="Sulfotransferase" evidence="4">
    <location>
        <begin position="26"/>
        <end position="295"/>
    </location>
</feature>
<evidence type="ECO:0000259" key="4">
    <source>
        <dbReference type="Pfam" id="PF00685"/>
    </source>
</evidence>
<name>A0A7S0GTR7_MICPS</name>
<keyword evidence="2 3" id="KW-0808">Transferase</keyword>
<dbReference type="InterPro" id="IPR000863">
    <property type="entry name" value="Sulfotransferase_dom"/>
</dbReference>